<dbReference type="Proteomes" id="UP000509120">
    <property type="component" value="Chromosome"/>
</dbReference>
<name>A0AAU9H7H7_STRTR</name>
<gene>
    <name evidence="6" type="ORF">STHERMO_1122</name>
</gene>
<evidence type="ECO:0000256" key="3">
    <source>
        <dbReference type="ARBA" id="ARBA00022989"/>
    </source>
</evidence>
<feature type="transmembrane region" description="Helical" evidence="5">
    <location>
        <begin position="69"/>
        <end position="92"/>
    </location>
</feature>
<evidence type="ECO:0000256" key="1">
    <source>
        <dbReference type="ARBA" id="ARBA00004141"/>
    </source>
</evidence>
<organism evidence="6 7">
    <name type="scientific">Streptococcus thermophilus</name>
    <dbReference type="NCBI Taxonomy" id="1308"/>
    <lineage>
        <taxon>Bacteria</taxon>
        <taxon>Bacillati</taxon>
        <taxon>Bacillota</taxon>
        <taxon>Bacilli</taxon>
        <taxon>Lactobacillales</taxon>
        <taxon>Streptococcaceae</taxon>
        <taxon>Streptococcus</taxon>
    </lineage>
</organism>
<dbReference type="GO" id="GO:0016020">
    <property type="term" value="C:membrane"/>
    <property type="evidence" value="ECO:0007669"/>
    <property type="project" value="UniProtKB-SubCell"/>
</dbReference>
<comment type="subcellular location">
    <subcellularLocation>
        <location evidence="1">Membrane</location>
        <topology evidence="1">Multi-pass membrane protein</topology>
    </subcellularLocation>
</comment>
<evidence type="ECO:0000313" key="6">
    <source>
        <dbReference type="EMBL" id="CAD0155759.1"/>
    </source>
</evidence>
<keyword evidence="4 5" id="KW-0472">Membrane</keyword>
<dbReference type="Pfam" id="PF01943">
    <property type="entry name" value="Polysacc_synt"/>
    <property type="match status" value="1"/>
</dbReference>
<dbReference type="InterPro" id="IPR052556">
    <property type="entry name" value="PolySynth_Transporter"/>
</dbReference>
<evidence type="ECO:0000313" key="7">
    <source>
        <dbReference type="Proteomes" id="UP000509120"/>
    </source>
</evidence>
<dbReference type="PANTHER" id="PTHR43424:SF1">
    <property type="entry name" value="LOCUS PUTATIVE PROTEIN 1-RELATED"/>
    <property type="match status" value="1"/>
</dbReference>
<evidence type="ECO:0000256" key="4">
    <source>
        <dbReference type="ARBA" id="ARBA00023136"/>
    </source>
</evidence>
<accession>A0AAU9H7H7</accession>
<dbReference type="AlphaFoldDB" id="A0AAU9H7H7"/>
<keyword evidence="3 5" id="KW-1133">Transmembrane helix</keyword>
<feature type="transmembrane region" description="Helical" evidence="5">
    <location>
        <begin position="98"/>
        <end position="118"/>
    </location>
</feature>
<dbReference type="PANTHER" id="PTHR43424">
    <property type="entry name" value="LOCUS PUTATIVE PROTEIN 1-RELATED"/>
    <property type="match status" value="1"/>
</dbReference>
<sequence length="148" mass="17019">MNVIFPLVTVPVVSRILLSSGLGKVNYAFNIVGWFTLFAALGIPRYGIREVAKQKANQSELNKCFSEIFLINTVSTIISSLAYVIFIIVFPYFRKEVLLYFVAGIQLFFNVFNVDWFYQGLEEYGYITKRSFFCKVNLFDCNFVLGKI</sequence>
<dbReference type="EMBL" id="LR822030">
    <property type="protein sequence ID" value="CAD0155759.1"/>
    <property type="molecule type" value="Genomic_DNA"/>
</dbReference>
<keyword evidence="2 5" id="KW-0812">Transmembrane</keyword>
<dbReference type="InterPro" id="IPR002797">
    <property type="entry name" value="Polysacc_synth"/>
</dbReference>
<dbReference type="RefSeq" id="WP_180483236.1">
    <property type="nucleotide sequence ID" value="NZ_CP065495.1"/>
</dbReference>
<protein>
    <submittedName>
        <fullName evidence="6">Membrane protein involved in the export of O-antigen, teichoic acid lipoteichoic acids</fullName>
    </submittedName>
</protein>
<reference evidence="6 7" key="1">
    <citation type="submission" date="2020-06" db="EMBL/GenBank/DDBJ databases">
        <authorList>
            <person name="Chuat V."/>
        </authorList>
    </citation>
    <scope>NUCLEOTIDE SEQUENCE [LARGE SCALE GENOMIC DNA]</scope>
    <source>
        <strain evidence="6">STH_CIRM_1046</strain>
    </source>
</reference>
<evidence type="ECO:0000256" key="2">
    <source>
        <dbReference type="ARBA" id="ARBA00022692"/>
    </source>
</evidence>
<evidence type="ECO:0000256" key="5">
    <source>
        <dbReference type="SAM" id="Phobius"/>
    </source>
</evidence>
<feature type="transmembrane region" description="Helical" evidence="5">
    <location>
        <begin position="27"/>
        <end position="48"/>
    </location>
</feature>
<proteinExistence type="predicted"/>